<dbReference type="Proteomes" id="UP000887540">
    <property type="component" value="Unplaced"/>
</dbReference>
<proteinExistence type="predicted"/>
<keyword evidence="1" id="KW-1185">Reference proteome</keyword>
<dbReference type="InterPro" id="IPR013780">
    <property type="entry name" value="Glyco_hydro_b"/>
</dbReference>
<dbReference type="AlphaFoldDB" id="A0A914E020"/>
<name>A0A914E020_9BILA</name>
<dbReference type="Gene3D" id="2.60.40.1180">
    <property type="entry name" value="Golgi alpha-mannosidase II"/>
    <property type="match status" value="1"/>
</dbReference>
<dbReference type="WBParaSite" id="ACRNAN_scaffold5036.g13327.t1">
    <property type="protein sequence ID" value="ACRNAN_scaffold5036.g13327.t1"/>
    <property type="gene ID" value="ACRNAN_scaffold5036.g13327"/>
</dbReference>
<accession>A0A914E020</accession>
<sequence length="117" mass="13318">MGELYWDDGDSVINNITTYNYYHFQFNFNVQATSAIFNITMDKKATNLPLKSLDNIEIFGYPYTPNLSTAKLNGNPITINTQTSSYSPFTKVLNITTTNFIDLNNNGPTWILTWNNS</sequence>
<evidence type="ECO:0000313" key="1">
    <source>
        <dbReference type="Proteomes" id="UP000887540"/>
    </source>
</evidence>
<organism evidence="1 2">
    <name type="scientific">Acrobeloides nanus</name>
    <dbReference type="NCBI Taxonomy" id="290746"/>
    <lineage>
        <taxon>Eukaryota</taxon>
        <taxon>Metazoa</taxon>
        <taxon>Ecdysozoa</taxon>
        <taxon>Nematoda</taxon>
        <taxon>Chromadorea</taxon>
        <taxon>Rhabditida</taxon>
        <taxon>Tylenchina</taxon>
        <taxon>Cephalobomorpha</taxon>
        <taxon>Cephaloboidea</taxon>
        <taxon>Cephalobidae</taxon>
        <taxon>Acrobeloides</taxon>
    </lineage>
</organism>
<protein>
    <submittedName>
        <fullName evidence="2">Uncharacterized protein</fullName>
    </submittedName>
</protein>
<evidence type="ECO:0000313" key="2">
    <source>
        <dbReference type="WBParaSite" id="ACRNAN_scaffold5036.g13327.t1"/>
    </source>
</evidence>
<reference evidence="2" key="1">
    <citation type="submission" date="2022-11" db="UniProtKB">
        <authorList>
            <consortium name="WormBaseParasite"/>
        </authorList>
    </citation>
    <scope>IDENTIFICATION</scope>
</reference>